<comment type="caution">
    <text evidence="2">The sequence shown here is derived from an EMBL/GenBank/DDBJ whole genome shotgun (WGS) entry which is preliminary data.</text>
</comment>
<gene>
    <name evidence="2" type="ORF">SO802_019755</name>
</gene>
<dbReference type="EMBL" id="JAZDWU010000006">
    <property type="protein sequence ID" value="KAL0000153.1"/>
    <property type="molecule type" value="Genomic_DNA"/>
</dbReference>
<accession>A0AAW2CPL9</accession>
<proteinExistence type="predicted"/>
<protein>
    <submittedName>
        <fullName evidence="2">Uncharacterized protein</fullName>
    </submittedName>
</protein>
<organism evidence="2 3">
    <name type="scientific">Lithocarpus litseifolius</name>
    <dbReference type="NCBI Taxonomy" id="425828"/>
    <lineage>
        <taxon>Eukaryota</taxon>
        <taxon>Viridiplantae</taxon>
        <taxon>Streptophyta</taxon>
        <taxon>Embryophyta</taxon>
        <taxon>Tracheophyta</taxon>
        <taxon>Spermatophyta</taxon>
        <taxon>Magnoliopsida</taxon>
        <taxon>eudicotyledons</taxon>
        <taxon>Gunneridae</taxon>
        <taxon>Pentapetalae</taxon>
        <taxon>rosids</taxon>
        <taxon>fabids</taxon>
        <taxon>Fagales</taxon>
        <taxon>Fagaceae</taxon>
        <taxon>Lithocarpus</taxon>
    </lineage>
</organism>
<dbReference type="Proteomes" id="UP001459277">
    <property type="component" value="Unassembled WGS sequence"/>
</dbReference>
<feature type="region of interest" description="Disordered" evidence="1">
    <location>
        <begin position="124"/>
        <end position="163"/>
    </location>
</feature>
<evidence type="ECO:0000313" key="3">
    <source>
        <dbReference type="Proteomes" id="UP001459277"/>
    </source>
</evidence>
<keyword evidence="3" id="KW-1185">Reference proteome</keyword>
<evidence type="ECO:0000256" key="1">
    <source>
        <dbReference type="SAM" id="MobiDB-lite"/>
    </source>
</evidence>
<dbReference type="AlphaFoldDB" id="A0AAW2CPL9"/>
<evidence type="ECO:0000313" key="2">
    <source>
        <dbReference type="EMBL" id="KAL0000153.1"/>
    </source>
</evidence>
<feature type="compositionally biased region" description="Basic and acidic residues" evidence="1">
    <location>
        <begin position="142"/>
        <end position="163"/>
    </location>
</feature>
<reference evidence="2 3" key="1">
    <citation type="submission" date="2024-01" db="EMBL/GenBank/DDBJ databases">
        <title>A telomere-to-telomere, gap-free genome of sweet tea (Lithocarpus litseifolius).</title>
        <authorList>
            <person name="Zhou J."/>
        </authorList>
    </citation>
    <scope>NUCLEOTIDE SEQUENCE [LARGE SCALE GENOMIC DNA]</scope>
    <source>
        <strain evidence="2">Zhou-2022a</strain>
        <tissue evidence="2">Leaf</tissue>
    </source>
</reference>
<sequence>MGHTDVSADAEAYSPSLAARQFGLIQAIPVPFVSTCNEPWQDRHSISLDKSFELHQQSLKDLKSFKFYPFKITPDVTPTFSSEDAVPTAALKSLTEQLLQDKNFNKPLSSRVIQRVNQLTGRAEAIQKGPVDQEPIQRAKRQHTDGSKTSYEPKKSKGEKKNREEIFDIEDNVFEEDIETEVGIEEEDPSLEIVARGSHSALQSLMSPGAVKVSNVETIPTYTPIPTLQQVDHDQLVEDVAKMIKDWNIPINSTSASATSFDQLKQSFENLRKYLSVRFTQAMSDTNTKKDFKTSISLLLAYLQNQDKRKWIILHRFYENIETTIC</sequence>
<name>A0AAW2CPL9_9ROSI</name>